<evidence type="ECO:0000313" key="1">
    <source>
        <dbReference type="EMBL" id="CPB67815.1"/>
    </source>
</evidence>
<organism evidence="1 2">
    <name type="scientific">Mycobacterium tuberculosis</name>
    <dbReference type="NCBI Taxonomy" id="1773"/>
    <lineage>
        <taxon>Bacteria</taxon>
        <taxon>Bacillati</taxon>
        <taxon>Actinomycetota</taxon>
        <taxon>Actinomycetes</taxon>
        <taxon>Mycobacteriales</taxon>
        <taxon>Mycobacteriaceae</taxon>
        <taxon>Mycobacterium</taxon>
        <taxon>Mycobacterium tuberculosis complex</taxon>
    </lineage>
</organism>
<comment type="caution">
    <text evidence="1">The sequence shown here is derived from an EMBL/GenBank/DDBJ whole genome shotgun (WGS) entry which is preliminary data.</text>
</comment>
<dbReference type="Proteomes" id="UP000039021">
    <property type="component" value="Unassembled WGS sequence"/>
</dbReference>
<dbReference type="EMBL" id="CSBK01004215">
    <property type="protein sequence ID" value="CPB67815.1"/>
    <property type="molecule type" value="Genomic_DNA"/>
</dbReference>
<gene>
    <name evidence="1" type="ORF">ERS007739_05369</name>
</gene>
<sequence>MLCGIGSTPSTVNRYTVLNSSRTAAGWLTDINPRSRP</sequence>
<proteinExistence type="predicted"/>
<reference evidence="2" key="1">
    <citation type="submission" date="2015-03" db="EMBL/GenBank/DDBJ databases">
        <authorList>
            <consortium name="Pathogen Informatics"/>
        </authorList>
    </citation>
    <scope>NUCLEOTIDE SEQUENCE [LARGE SCALE GENOMIC DNA]</scope>
    <source>
        <strain evidence="2">N09902308</strain>
    </source>
</reference>
<name>A0A916LH05_MYCTX</name>
<protein>
    <submittedName>
        <fullName evidence="1">Uncharacterized protein</fullName>
    </submittedName>
</protein>
<accession>A0A916LH05</accession>
<dbReference type="AlphaFoldDB" id="A0A916LH05"/>
<evidence type="ECO:0000313" key="2">
    <source>
        <dbReference type="Proteomes" id="UP000039021"/>
    </source>
</evidence>